<comment type="caution">
    <text evidence="1">The sequence shown here is derived from an EMBL/GenBank/DDBJ whole genome shotgun (WGS) entry which is preliminary data.</text>
</comment>
<name>A0A2R6QBF4_9APHY</name>
<accession>A0A2R6QBF4</accession>
<proteinExistence type="predicted"/>
<evidence type="ECO:0000313" key="1">
    <source>
        <dbReference type="EMBL" id="PSS05468.1"/>
    </source>
</evidence>
<organism evidence="1 2">
    <name type="scientific">Hermanssonia centrifuga</name>
    <dbReference type="NCBI Taxonomy" id="98765"/>
    <lineage>
        <taxon>Eukaryota</taxon>
        <taxon>Fungi</taxon>
        <taxon>Dikarya</taxon>
        <taxon>Basidiomycota</taxon>
        <taxon>Agaricomycotina</taxon>
        <taxon>Agaricomycetes</taxon>
        <taxon>Polyporales</taxon>
        <taxon>Meruliaceae</taxon>
        <taxon>Hermanssonia</taxon>
    </lineage>
</organism>
<dbReference type="EMBL" id="MLYV02000371">
    <property type="protein sequence ID" value="PSS05468.1"/>
    <property type="molecule type" value="Genomic_DNA"/>
</dbReference>
<dbReference type="AlphaFoldDB" id="A0A2R6QBF4"/>
<reference evidence="1 2" key="1">
    <citation type="submission" date="2018-02" db="EMBL/GenBank/DDBJ databases">
        <title>Genome sequence of the basidiomycete white-rot fungus Phlebia centrifuga.</title>
        <authorList>
            <person name="Granchi Z."/>
            <person name="Peng M."/>
            <person name="de Vries R.P."/>
            <person name="Hilden K."/>
            <person name="Makela M.R."/>
            <person name="Grigoriev I."/>
            <person name="Riley R."/>
        </authorList>
    </citation>
    <scope>NUCLEOTIDE SEQUENCE [LARGE SCALE GENOMIC DNA]</scope>
    <source>
        <strain evidence="1 2">FBCC195</strain>
    </source>
</reference>
<evidence type="ECO:0000313" key="2">
    <source>
        <dbReference type="Proteomes" id="UP000186601"/>
    </source>
</evidence>
<protein>
    <submittedName>
        <fullName evidence="1">Uncharacterized protein</fullName>
    </submittedName>
</protein>
<sequence>MGWKRHFKYDHKDIALNECKLDFADLRAYSKQSGASADFTTKAPALGSSRDYDKLDSLWEKFQSLAEEAIMDEVDTEDIIADEMIADEAAVADARPARYIPLAALMTPFFACF</sequence>
<keyword evidence="2" id="KW-1185">Reference proteome</keyword>
<gene>
    <name evidence="1" type="ORF">PHLCEN_2v3848</name>
</gene>
<dbReference type="Proteomes" id="UP000186601">
    <property type="component" value="Unassembled WGS sequence"/>
</dbReference>